<dbReference type="Pfam" id="PF14289">
    <property type="entry name" value="DUF4369"/>
    <property type="match status" value="1"/>
</dbReference>
<keyword evidence="4" id="KW-0676">Redox-active center</keyword>
<dbReference type="PANTHER" id="PTHR42852">
    <property type="entry name" value="THIOL:DISULFIDE INTERCHANGE PROTEIN DSBE"/>
    <property type="match status" value="1"/>
</dbReference>
<dbReference type="GO" id="GO:0016491">
    <property type="term" value="F:oxidoreductase activity"/>
    <property type="evidence" value="ECO:0007669"/>
    <property type="project" value="InterPro"/>
</dbReference>
<dbReference type="InterPro" id="IPR036249">
    <property type="entry name" value="Thioredoxin-like_sf"/>
</dbReference>
<dbReference type="CDD" id="cd02966">
    <property type="entry name" value="TlpA_like_family"/>
    <property type="match status" value="1"/>
</dbReference>
<dbReference type="InterPro" id="IPR013766">
    <property type="entry name" value="Thioredoxin_domain"/>
</dbReference>
<keyword evidence="2" id="KW-0201">Cytochrome c-type biogenesis</keyword>
<dbReference type="GO" id="GO:0017004">
    <property type="term" value="P:cytochrome complex assembly"/>
    <property type="evidence" value="ECO:0007669"/>
    <property type="project" value="UniProtKB-KW"/>
</dbReference>
<evidence type="ECO:0000256" key="1">
    <source>
        <dbReference type="ARBA" id="ARBA00004196"/>
    </source>
</evidence>
<evidence type="ECO:0000256" key="2">
    <source>
        <dbReference type="ARBA" id="ARBA00022748"/>
    </source>
</evidence>
<dbReference type="Gene3D" id="3.40.30.10">
    <property type="entry name" value="Glutaredoxin"/>
    <property type="match status" value="1"/>
</dbReference>
<dbReference type="PROSITE" id="PS00194">
    <property type="entry name" value="THIOREDOXIN_1"/>
    <property type="match status" value="1"/>
</dbReference>
<dbReference type="Pfam" id="PF00578">
    <property type="entry name" value="AhpC-TSA"/>
    <property type="match status" value="1"/>
</dbReference>
<evidence type="ECO:0000256" key="3">
    <source>
        <dbReference type="ARBA" id="ARBA00023157"/>
    </source>
</evidence>
<evidence type="ECO:0000313" key="7">
    <source>
        <dbReference type="Proteomes" id="UP000433945"/>
    </source>
</evidence>
<dbReference type="SUPFAM" id="SSF52833">
    <property type="entry name" value="Thioredoxin-like"/>
    <property type="match status" value="1"/>
</dbReference>
<feature type="domain" description="Thioredoxin" evidence="5">
    <location>
        <begin position="246"/>
        <end position="385"/>
    </location>
</feature>
<dbReference type="InterPro" id="IPR050553">
    <property type="entry name" value="Thioredoxin_ResA/DsbE_sf"/>
</dbReference>
<accession>A0A6N8HFS3</accession>
<evidence type="ECO:0000313" key="6">
    <source>
        <dbReference type="EMBL" id="MUV04569.1"/>
    </source>
</evidence>
<keyword evidence="7" id="KW-1185">Reference proteome</keyword>
<dbReference type="GO" id="GO:0016209">
    <property type="term" value="F:antioxidant activity"/>
    <property type="evidence" value="ECO:0007669"/>
    <property type="project" value="InterPro"/>
</dbReference>
<dbReference type="AlphaFoldDB" id="A0A6N8HFS3"/>
<name>A0A6N8HFS3_9FLAO</name>
<dbReference type="PANTHER" id="PTHR42852:SF6">
    <property type="entry name" value="THIOL:DISULFIDE INTERCHANGE PROTEIN DSBE"/>
    <property type="match status" value="1"/>
</dbReference>
<evidence type="ECO:0000259" key="5">
    <source>
        <dbReference type="PROSITE" id="PS51352"/>
    </source>
</evidence>
<sequence length="385" mass="42742">MKKILVITLTVLAIMSFKGIDLAGNEFKIVGTVSTDFNGQKVYLAKTINEEVMDKLDSTTVKNGKFTFSGVADKPEQRLIYFEDKLMDGQIALYTEKGNITVNVNSEDIPKSVVGGTLNNNALAKLNVILIEVGKKEQAFKDEHMDNFNKAKSEGDVETQNRIVNEYSKLTKEYNKKYIAFIKENPNSLICAELFPIILKDQDAKAKDLKPVYDKMGPEPKSTQMGQKVEEYLNQMLASEKAMEATEIGKTAPDFSAATPNGKTLSLNQAKGKVTIIDFWASWCGPCRKENPNVVAMYNELHDKGLNIIGVSLDKDDAKWKGAIEKDNLTWQHISNLQGWDEPIAVQYGVTSIPATVILDKNGVIVARNLRGEALKAKVKELLAE</sequence>
<reference evidence="6 7" key="1">
    <citation type="submission" date="2019-12" db="EMBL/GenBank/DDBJ databases">
        <authorList>
            <person name="Sun J.-Q."/>
        </authorList>
    </citation>
    <scope>NUCLEOTIDE SEQUENCE [LARGE SCALE GENOMIC DNA]</scope>
    <source>
        <strain evidence="6 7">JCM 17928</strain>
    </source>
</reference>
<protein>
    <submittedName>
        <fullName evidence="6">Redoxin domain-containing protein</fullName>
    </submittedName>
</protein>
<proteinExistence type="predicted"/>
<dbReference type="GO" id="GO:0030313">
    <property type="term" value="C:cell envelope"/>
    <property type="evidence" value="ECO:0007669"/>
    <property type="project" value="UniProtKB-SubCell"/>
</dbReference>
<dbReference type="PROSITE" id="PS51352">
    <property type="entry name" value="THIOREDOXIN_2"/>
    <property type="match status" value="1"/>
</dbReference>
<dbReference type="InterPro" id="IPR017937">
    <property type="entry name" value="Thioredoxin_CS"/>
</dbReference>
<evidence type="ECO:0000256" key="4">
    <source>
        <dbReference type="ARBA" id="ARBA00023284"/>
    </source>
</evidence>
<dbReference type="EMBL" id="WOWP01000053">
    <property type="protein sequence ID" value="MUV04569.1"/>
    <property type="molecule type" value="Genomic_DNA"/>
</dbReference>
<dbReference type="Proteomes" id="UP000433945">
    <property type="component" value="Unassembled WGS sequence"/>
</dbReference>
<gene>
    <name evidence="6" type="ORF">GN157_12700</name>
</gene>
<comment type="subcellular location">
    <subcellularLocation>
        <location evidence="1">Cell envelope</location>
    </subcellularLocation>
</comment>
<dbReference type="OrthoDB" id="1069091at2"/>
<organism evidence="6 7">
    <name type="scientific">Flavobacterium rakeshii</name>
    <dbReference type="NCBI Taxonomy" id="1038845"/>
    <lineage>
        <taxon>Bacteria</taxon>
        <taxon>Pseudomonadati</taxon>
        <taxon>Bacteroidota</taxon>
        <taxon>Flavobacteriia</taxon>
        <taxon>Flavobacteriales</taxon>
        <taxon>Flavobacteriaceae</taxon>
        <taxon>Flavobacterium</taxon>
    </lineage>
</organism>
<keyword evidence="3" id="KW-1015">Disulfide bond</keyword>
<dbReference type="InterPro" id="IPR025380">
    <property type="entry name" value="DUF4369"/>
</dbReference>
<dbReference type="InterPro" id="IPR000866">
    <property type="entry name" value="AhpC/TSA"/>
</dbReference>
<dbReference type="RefSeq" id="WP_157483818.1">
    <property type="nucleotide sequence ID" value="NZ_WOWP01000053.1"/>
</dbReference>
<comment type="caution">
    <text evidence="6">The sequence shown here is derived from an EMBL/GenBank/DDBJ whole genome shotgun (WGS) entry which is preliminary data.</text>
</comment>